<evidence type="ECO:0000256" key="1">
    <source>
        <dbReference type="SAM" id="MobiDB-lite"/>
    </source>
</evidence>
<name>A0A9W6S6T8_9ACTN</name>
<proteinExistence type="predicted"/>
<gene>
    <name evidence="2" type="ORF">Airi02_075650</name>
</gene>
<dbReference type="AlphaFoldDB" id="A0A9W6S6T8"/>
<feature type="region of interest" description="Disordered" evidence="1">
    <location>
        <begin position="28"/>
        <end position="124"/>
    </location>
</feature>
<protein>
    <submittedName>
        <fullName evidence="2">Uncharacterized protein</fullName>
    </submittedName>
</protein>
<feature type="region of interest" description="Disordered" evidence="1">
    <location>
        <begin position="138"/>
        <end position="171"/>
    </location>
</feature>
<evidence type="ECO:0000313" key="2">
    <source>
        <dbReference type="EMBL" id="GLY89636.1"/>
    </source>
</evidence>
<keyword evidence="3" id="KW-1185">Reference proteome</keyword>
<organism evidence="2 3">
    <name type="scientific">Actinoallomurus iriomotensis</name>
    <dbReference type="NCBI Taxonomy" id="478107"/>
    <lineage>
        <taxon>Bacteria</taxon>
        <taxon>Bacillati</taxon>
        <taxon>Actinomycetota</taxon>
        <taxon>Actinomycetes</taxon>
        <taxon>Streptosporangiales</taxon>
        <taxon>Thermomonosporaceae</taxon>
        <taxon>Actinoallomurus</taxon>
    </lineage>
</organism>
<reference evidence="2" key="1">
    <citation type="submission" date="2023-03" db="EMBL/GenBank/DDBJ databases">
        <title>Actinoallomurus iriomotensis NBRC 103684.</title>
        <authorList>
            <person name="Ichikawa N."/>
            <person name="Sato H."/>
            <person name="Tonouchi N."/>
        </authorList>
    </citation>
    <scope>NUCLEOTIDE SEQUENCE</scope>
    <source>
        <strain evidence="2">NBRC 103684</strain>
    </source>
</reference>
<feature type="compositionally biased region" description="Basic and acidic residues" evidence="1">
    <location>
        <begin position="73"/>
        <end position="82"/>
    </location>
</feature>
<evidence type="ECO:0000313" key="3">
    <source>
        <dbReference type="Proteomes" id="UP001165074"/>
    </source>
</evidence>
<accession>A0A9W6S6T8</accession>
<comment type="caution">
    <text evidence="2">The sequence shown here is derived from an EMBL/GenBank/DDBJ whole genome shotgun (WGS) entry which is preliminary data.</text>
</comment>
<dbReference type="Proteomes" id="UP001165074">
    <property type="component" value="Unassembled WGS sequence"/>
</dbReference>
<dbReference type="EMBL" id="BSTK01000014">
    <property type="protein sequence ID" value="GLY89636.1"/>
    <property type="molecule type" value="Genomic_DNA"/>
</dbReference>
<sequence length="171" mass="18688">MPPVADLEGIRQRLTHRVGVAGGAVTADDLDARMLTQPRGKGAGPAIGKDIDPPASLGVDQDRRIGPTASQREVIHSPDPRGRHLRQRDPQPGPQGRMTGDPHSQRGQHAGTGPARELSRHAAPTWAARRAVRLWYRSSTPDPCSRNVCRGHRQSLQASRRTRTFTTTGRR</sequence>